<feature type="transmembrane region" description="Helical" evidence="1">
    <location>
        <begin position="303"/>
        <end position="322"/>
    </location>
</feature>
<organism evidence="2 3">
    <name type="scientific">Methanothrix soehngenii</name>
    <name type="common">Methanosaeta concilii</name>
    <dbReference type="NCBI Taxonomy" id="2223"/>
    <lineage>
        <taxon>Archaea</taxon>
        <taxon>Methanobacteriati</taxon>
        <taxon>Methanobacteriota</taxon>
        <taxon>Stenosarchaea group</taxon>
        <taxon>Methanomicrobia</taxon>
        <taxon>Methanotrichales</taxon>
        <taxon>Methanotrichaceae</taxon>
        <taxon>Methanothrix</taxon>
    </lineage>
</organism>
<feature type="transmembrane region" description="Helical" evidence="1">
    <location>
        <begin position="334"/>
        <end position="362"/>
    </location>
</feature>
<dbReference type="RefSeq" id="WP_276619856.1">
    <property type="nucleotide sequence ID" value="NZ_JBCEYP010000088.1"/>
</dbReference>
<reference evidence="2 3" key="1">
    <citation type="journal article" date="2020" name="Biotechnol. Biofuels">
        <title>New insights from the biogas microbiome by comprehensive genome-resolved metagenomics of nearly 1600 species originating from multiple anaerobic digesters.</title>
        <authorList>
            <person name="Campanaro S."/>
            <person name="Treu L."/>
            <person name="Rodriguez-R L.M."/>
            <person name="Kovalovszki A."/>
            <person name="Ziels R.M."/>
            <person name="Maus I."/>
            <person name="Zhu X."/>
            <person name="Kougias P.G."/>
            <person name="Basile A."/>
            <person name="Luo G."/>
            <person name="Schluter A."/>
            <person name="Konstantinidis K.T."/>
            <person name="Angelidaki I."/>
        </authorList>
    </citation>
    <scope>NUCLEOTIDE SEQUENCE [LARGE SCALE GENOMIC DNA]</scope>
    <source>
        <strain evidence="2">AS27yjCOA_157</strain>
    </source>
</reference>
<evidence type="ECO:0000313" key="2">
    <source>
        <dbReference type="EMBL" id="NLJ22322.1"/>
    </source>
</evidence>
<dbReference type="AlphaFoldDB" id="A0A7K4AH79"/>
<protein>
    <submittedName>
        <fullName evidence="2">Uncharacterized protein</fullName>
    </submittedName>
</protein>
<proteinExistence type="predicted"/>
<dbReference type="EMBL" id="JAAYUN010000076">
    <property type="protein sequence ID" value="NLJ22322.1"/>
    <property type="molecule type" value="Genomic_DNA"/>
</dbReference>
<evidence type="ECO:0000313" key="3">
    <source>
        <dbReference type="Proteomes" id="UP000544742"/>
    </source>
</evidence>
<feature type="transmembrane region" description="Helical" evidence="1">
    <location>
        <begin position="240"/>
        <end position="259"/>
    </location>
</feature>
<gene>
    <name evidence="2" type="ORF">GX426_04350</name>
</gene>
<dbReference type="Proteomes" id="UP000544742">
    <property type="component" value="Unassembled WGS sequence"/>
</dbReference>
<evidence type="ECO:0000256" key="1">
    <source>
        <dbReference type="SAM" id="Phobius"/>
    </source>
</evidence>
<keyword evidence="1" id="KW-0812">Transmembrane</keyword>
<keyword evidence="1" id="KW-0472">Membrane</keyword>
<sequence>MSPERVIFALLLVMLLLPFTAAGHVPLIGGGNEDISSALHISNPAKSWAVYAVLENETVHYFSFDVREGERIYMGLLKSTDPADEGFLPDLLLIGPGIGVQSGSSAQQPEGNTSLEGAVLLENSAIPKNIILPESLKDLGALAADGREGIATYEPFGPSSFIGLAEINLSAPQSGRYYAAIYENTRNGSNEGASLRAAEADAKGGHYCLVVGYREEFSFTDRMIAPIQIASVYIWEGQSIIMIFIPYLVALIAGGLIYWRGSRRSLFSLTGTLAGFLFLGTSSLVITQMIYSLSRAPYGPEVYITMAIILFHALLGVASIRLARGEAGILQRSLLAVIGTIALLGGSGVILGPMLAVSASFLPTIKRSVPGDLLQKAS</sequence>
<comment type="caution">
    <text evidence="2">The sequence shown here is derived from an EMBL/GenBank/DDBJ whole genome shotgun (WGS) entry which is preliminary data.</text>
</comment>
<accession>A0A7K4AH79</accession>
<feature type="transmembrane region" description="Helical" evidence="1">
    <location>
        <begin position="266"/>
        <end position="291"/>
    </location>
</feature>
<name>A0A7K4AH79_METSH</name>
<keyword evidence="1" id="KW-1133">Transmembrane helix</keyword>